<dbReference type="RefSeq" id="WP_131445833.1">
    <property type="nucleotide sequence ID" value="NZ_SJZI01000002.1"/>
</dbReference>
<dbReference type="Gene3D" id="2.40.160.20">
    <property type="match status" value="1"/>
</dbReference>
<dbReference type="Pfam" id="PF13505">
    <property type="entry name" value="OMP_b-brl"/>
    <property type="match status" value="1"/>
</dbReference>
<evidence type="ECO:0000313" key="5">
    <source>
        <dbReference type="Proteomes" id="UP000295334"/>
    </source>
</evidence>
<keyword evidence="1 2" id="KW-0732">Signal</keyword>
<dbReference type="Proteomes" id="UP000295334">
    <property type="component" value="Unassembled WGS sequence"/>
</dbReference>
<proteinExistence type="predicted"/>
<reference evidence="4 5" key="1">
    <citation type="submission" date="2019-03" db="EMBL/GenBank/DDBJ databases">
        <authorList>
            <person name="Kim M.K.M."/>
        </authorList>
    </citation>
    <scope>NUCLEOTIDE SEQUENCE [LARGE SCALE GENOMIC DNA]</scope>
    <source>
        <strain evidence="4 5">17J68-12</strain>
    </source>
</reference>
<dbReference type="EMBL" id="SJZI01000002">
    <property type="protein sequence ID" value="TCJ18990.1"/>
    <property type="molecule type" value="Genomic_DNA"/>
</dbReference>
<feature type="signal peptide" evidence="2">
    <location>
        <begin position="1"/>
        <end position="21"/>
    </location>
</feature>
<dbReference type="InterPro" id="IPR011250">
    <property type="entry name" value="OMP/PagP_B-barrel"/>
</dbReference>
<feature type="domain" description="Outer membrane protein beta-barrel" evidence="3">
    <location>
        <begin position="9"/>
        <end position="181"/>
    </location>
</feature>
<evidence type="ECO:0000256" key="1">
    <source>
        <dbReference type="ARBA" id="ARBA00022729"/>
    </source>
</evidence>
<sequence>MKKVLLSAAVLFAALAGNAQAFQKGSSTINLGYGLLNVNRTTFKIYEAFDPTAKATAMGPAVIGYEYGVSDKISVGAQVGYGQVKLTMVDGSDKTVLQLNQITAVVRGAYHFGNGENFDPYVALGLGYNNFKYTAKENDKDVSADFTYAVPGAIGYTAAVGANYYFSKNIGAYAELGYTAGSLFQIGVKAKF</sequence>
<dbReference type="OrthoDB" id="1118003at2"/>
<gene>
    <name evidence="4" type="ORF">EPD60_00830</name>
</gene>
<evidence type="ECO:0000259" key="3">
    <source>
        <dbReference type="Pfam" id="PF13505"/>
    </source>
</evidence>
<dbReference type="SUPFAM" id="SSF56925">
    <property type="entry name" value="OMPA-like"/>
    <property type="match status" value="1"/>
</dbReference>
<feature type="chain" id="PRO_5020401489" evidence="2">
    <location>
        <begin position="22"/>
        <end position="192"/>
    </location>
</feature>
<keyword evidence="5" id="KW-1185">Reference proteome</keyword>
<comment type="caution">
    <text evidence="4">The sequence shown here is derived from an EMBL/GenBank/DDBJ whole genome shotgun (WGS) entry which is preliminary data.</text>
</comment>
<organism evidence="4 5">
    <name type="scientific">Flaviaesturariibacter flavus</name>
    <dbReference type="NCBI Taxonomy" id="2502780"/>
    <lineage>
        <taxon>Bacteria</taxon>
        <taxon>Pseudomonadati</taxon>
        <taxon>Bacteroidota</taxon>
        <taxon>Chitinophagia</taxon>
        <taxon>Chitinophagales</taxon>
        <taxon>Chitinophagaceae</taxon>
        <taxon>Flaviaestuariibacter</taxon>
    </lineage>
</organism>
<dbReference type="AlphaFoldDB" id="A0A4R1BN40"/>
<evidence type="ECO:0000256" key="2">
    <source>
        <dbReference type="SAM" id="SignalP"/>
    </source>
</evidence>
<name>A0A4R1BN40_9BACT</name>
<dbReference type="InterPro" id="IPR027385">
    <property type="entry name" value="Beta-barrel_OMP"/>
</dbReference>
<protein>
    <submittedName>
        <fullName evidence="4">Porin family protein</fullName>
    </submittedName>
</protein>
<accession>A0A4R1BN40</accession>
<evidence type="ECO:0000313" key="4">
    <source>
        <dbReference type="EMBL" id="TCJ18990.1"/>
    </source>
</evidence>